<comment type="similarity">
    <text evidence="4">Belongs to the STEAP family.</text>
</comment>
<dbReference type="AlphaFoldDB" id="A0A423TM85"/>
<evidence type="ECO:0000256" key="5">
    <source>
        <dbReference type="ARBA" id="ARBA00022496"/>
    </source>
</evidence>
<evidence type="ECO:0000256" key="8">
    <source>
        <dbReference type="ARBA" id="ARBA00022989"/>
    </source>
</evidence>
<keyword evidence="11 15" id="KW-0472">Membrane</keyword>
<reference evidence="18 19" key="1">
    <citation type="submission" date="2018-04" db="EMBL/GenBank/DDBJ databases">
        <authorList>
            <person name="Zhang X."/>
            <person name="Yuan J."/>
            <person name="Li F."/>
            <person name="Xiang J."/>
        </authorList>
    </citation>
    <scope>NUCLEOTIDE SEQUENCE [LARGE SCALE GENOMIC DNA]</scope>
    <source>
        <tissue evidence="18">Muscle</tissue>
    </source>
</reference>
<evidence type="ECO:0000313" key="19">
    <source>
        <dbReference type="Proteomes" id="UP000283509"/>
    </source>
</evidence>
<evidence type="ECO:0000256" key="4">
    <source>
        <dbReference type="ARBA" id="ARBA00007729"/>
    </source>
</evidence>
<accession>A0A423TM85</accession>
<feature type="transmembrane region" description="Helical" evidence="15">
    <location>
        <begin position="629"/>
        <end position="647"/>
    </location>
</feature>
<dbReference type="InterPro" id="IPR036291">
    <property type="entry name" value="NAD(P)-bd_dom_sf"/>
</dbReference>
<dbReference type="EMBL" id="QCYY01001510">
    <property type="protein sequence ID" value="ROT77574.1"/>
    <property type="molecule type" value="Genomic_DNA"/>
</dbReference>
<feature type="domain" description="Ferric oxidoreductase" evidence="16">
    <location>
        <begin position="685"/>
        <end position="810"/>
    </location>
</feature>
<dbReference type="PANTHER" id="PTHR14239">
    <property type="entry name" value="DUDULIN-RELATED"/>
    <property type="match status" value="1"/>
</dbReference>
<keyword evidence="5" id="KW-0813">Transport</keyword>
<keyword evidence="5" id="KW-0410">Iron transport</keyword>
<dbReference type="Gene3D" id="3.40.50.720">
    <property type="entry name" value="NAD(P)-binding Rossmann-like Domain"/>
    <property type="match status" value="1"/>
</dbReference>
<keyword evidence="5" id="KW-0408">Iron</keyword>
<dbReference type="GO" id="GO:0005886">
    <property type="term" value="C:plasma membrane"/>
    <property type="evidence" value="ECO:0007669"/>
    <property type="project" value="TreeGrafter"/>
</dbReference>
<evidence type="ECO:0000256" key="12">
    <source>
        <dbReference type="ARBA" id="ARBA00048958"/>
    </source>
</evidence>
<keyword evidence="7" id="KW-0967">Endosome</keyword>
<dbReference type="InterPro" id="IPR013130">
    <property type="entry name" value="Fe3_Rdtase_TM_dom"/>
</dbReference>
<evidence type="ECO:0000256" key="10">
    <source>
        <dbReference type="ARBA" id="ARBA00023008"/>
    </source>
</evidence>
<evidence type="ECO:0000256" key="13">
    <source>
        <dbReference type="ARBA" id="ARBA00049387"/>
    </source>
</evidence>
<keyword evidence="9" id="KW-0560">Oxidoreductase</keyword>
<evidence type="ECO:0000256" key="3">
    <source>
        <dbReference type="ARBA" id="ARBA00004337"/>
    </source>
</evidence>
<feature type="domain" description="Pyrroline-5-carboxylate reductase catalytic N-terminal" evidence="17">
    <location>
        <begin position="429"/>
        <end position="511"/>
    </location>
</feature>
<feature type="compositionally biased region" description="Pro residues" evidence="14">
    <location>
        <begin position="70"/>
        <end position="87"/>
    </location>
</feature>
<evidence type="ECO:0000256" key="7">
    <source>
        <dbReference type="ARBA" id="ARBA00022753"/>
    </source>
</evidence>
<feature type="compositionally biased region" description="Pro residues" evidence="14">
    <location>
        <begin position="138"/>
        <end position="151"/>
    </location>
</feature>
<comment type="catalytic activity">
    <reaction evidence="12">
        <text>2 Cu(+) + NADP(+) + H(+) = 2 Cu(2+) + NADPH</text>
        <dbReference type="Rhea" id="RHEA:71771"/>
        <dbReference type="ChEBI" id="CHEBI:15378"/>
        <dbReference type="ChEBI" id="CHEBI:29036"/>
        <dbReference type="ChEBI" id="CHEBI:49552"/>
        <dbReference type="ChEBI" id="CHEBI:57783"/>
        <dbReference type="ChEBI" id="CHEBI:58349"/>
    </reaction>
    <physiologicalReaction direction="right-to-left" evidence="12">
        <dbReference type="Rhea" id="RHEA:71773"/>
    </physiologicalReaction>
</comment>
<dbReference type="SUPFAM" id="SSF51735">
    <property type="entry name" value="NAD(P)-binding Rossmann-fold domains"/>
    <property type="match status" value="1"/>
</dbReference>
<organism evidence="18 19">
    <name type="scientific">Penaeus vannamei</name>
    <name type="common">Whiteleg shrimp</name>
    <name type="synonym">Litopenaeus vannamei</name>
    <dbReference type="NCBI Taxonomy" id="6689"/>
    <lineage>
        <taxon>Eukaryota</taxon>
        <taxon>Metazoa</taxon>
        <taxon>Ecdysozoa</taxon>
        <taxon>Arthropoda</taxon>
        <taxon>Crustacea</taxon>
        <taxon>Multicrustacea</taxon>
        <taxon>Malacostraca</taxon>
        <taxon>Eumalacostraca</taxon>
        <taxon>Eucarida</taxon>
        <taxon>Decapoda</taxon>
        <taxon>Dendrobranchiata</taxon>
        <taxon>Penaeoidea</taxon>
        <taxon>Penaeidae</taxon>
        <taxon>Penaeus</taxon>
    </lineage>
</organism>
<evidence type="ECO:0000256" key="9">
    <source>
        <dbReference type="ARBA" id="ARBA00023002"/>
    </source>
</evidence>
<protein>
    <submittedName>
        <fullName evidence="18">Putative metalloreductase STEAP4-like</fullName>
    </submittedName>
</protein>
<dbReference type="GO" id="GO:0008823">
    <property type="term" value="F:cupric reductase (NADH) activity"/>
    <property type="evidence" value="ECO:0007669"/>
    <property type="project" value="TreeGrafter"/>
</dbReference>
<keyword evidence="5" id="KW-0406">Ion transport</keyword>
<feature type="transmembrane region" description="Helical" evidence="15">
    <location>
        <begin position="764"/>
        <end position="782"/>
    </location>
</feature>
<dbReference type="Pfam" id="PF01794">
    <property type="entry name" value="Ferric_reduct"/>
    <property type="match status" value="1"/>
</dbReference>
<feature type="compositionally biased region" description="Pro residues" evidence="14">
    <location>
        <begin position="177"/>
        <end position="187"/>
    </location>
</feature>
<evidence type="ECO:0000256" key="6">
    <source>
        <dbReference type="ARBA" id="ARBA00022692"/>
    </source>
</evidence>
<comment type="subcellular location">
    <subcellularLocation>
        <location evidence="3">Endosome membrane</location>
        <topology evidence="3">Multi-pass membrane protein</topology>
    </subcellularLocation>
</comment>
<evidence type="ECO:0000256" key="14">
    <source>
        <dbReference type="SAM" id="MobiDB-lite"/>
    </source>
</evidence>
<dbReference type="GO" id="GO:0052851">
    <property type="term" value="F:ferric-chelate reductase (NADPH) activity"/>
    <property type="evidence" value="ECO:0007669"/>
    <property type="project" value="TreeGrafter"/>
</dbReference>
<feature type="compositionally biased region" description="Pro residues" evidence="14">
    <location>
        <begin position="114"/>
        <end position="127"/>
    </location>
</feature>
<feature type="compositionally biased region" description="Pro residues" evidence="14">
    <location>
        <begin position="304"/>
        <end position="323"/>
    </location>
</feature>
<dbReference type="Pfam" id="PF03807">
    <property type="entry name" value="F420_oxidored"/>
    <property type="match status" value="1"/>
</dbReference>
<feature type="compositionally biased region" description="Low complexity" evidence="14">
    <location>
        <begin position="88"/>
        <end position="113"/>
    </location>
</feature>
<keyword evidence="6 15" id="KW-0812">Transmembrane</keyword>
<dbReference type="GO" id="GO:0010008">
    <property type="term" value="C:endosome membrane"/>
    <property type="evidence" value="ECO:0007669"/>
    <property type="project" value="UniProtKB-SubCell"/>
</dbReference>
<evidence type="ECO:0000256" key="15">
    <source>
        <dbReference type="SAM" id="Phobius"/>
    </source>
</evidence>
<dbReference type="Proteomes" id="UP000283509">
    <property type="component" value="Unassembled WGS sequence"/>
</dbReference>
<sequence>MRVDRELKYTYPTSKHTTPLQTYTSNHPFLPVTNKHTCTLPTHPPFHQQTYTFNPFPPPPTPSNQKTHLYPPPLPPTNLHIPNPPHTHPSTNNLHIQPRPTTTYTSTPSLPRTNNPPPTLHPHPPHPFHQQTYTSNTPPAPSRTNPTPPHPFHQQTHIQQPTPPSLTTPPTITHHTPTPPHPLPPKPPHPHHAPRRTSLEALHRTSPHTRVDVSHPRGRSYTYSSSRYSVNDGYYLKTSSVERCHALAFGESWHRRRSESDWQKRPNSKNKMATNPAGTGIMENITPSDSPPSPFDAPTSSPLPSVPPNTPSTPSPSGPPTTPFPSSGQPRFPSASQNRDAKMPDLPEMGENESPGAQRQSQVSSSSRNSTLLRKNPRSRGASETSAGRIDPGTAFPPYDPRFSLSLSVSAANGAAASQLPLDDDGRKKIVVLGSGDFGLALATRLVQANYRVAVGSRDPERCRSKVEATGGIPMTHAEALRESAVVVLAVPFQHTGSLPLSNLANKIVIDSESCHFDNETMHARLVLYRRSSNPKDRDSSGRSQAEHLQNLLPTARVVKAFNVLSAYTLSRGIRGSKEVPVCGDDKEAKQLVSEVVKDLRLDPTDLGGLQSAREVEEIPFQFFTEWKFGVILSTVVWCIMFVVTLFRSQLCSNLENMHKPNFTWDWSGFDGIVRDNVSSSSAGAALTLLALCYLPGVIAAYIQLARGTKYSEFPLWLDTWLKGRKHIGILMLWNAAIHAILVLSYSMGSVGLYDDTYSWRGPTYVACGAFTLLLAGVLGVASLPSVSASMTWREFSFVQSRVGWLVLLLASFHIIFNFWDGLIKNNFSCYFLPSIAQLCIVLPLLTLVLKLPLLTPCVDRSLTRIRQGYERVSLHGLTGV</sequence>
<feature type="region of interest" description="Disordered" evidence="14">
    <location>
        <begin position="53"/>
        <end position="226"/>
    </location>
</feature>
<evidence type="ECO:0000256" key="2">
    <source>
        <dbReference type="ARBA" id="ARBA00001974"/>
    </source>
</evidence>
<evidence type="ECO:0000259" key="16">
    <source>
        <dbReference type="Pfam" id="PF01794"/>
    </source>
</evidence>
<keyword evidence="8 15" id="KW-1133">Transmembrane helix</keyword>
<dbReference type="InterPro" id="IPR051267">
    <property type="entry name" value="STEAP_metalloreductase"/>
</dbReference>
<evidence type="ECO:0000256" key="1">
    <source>
        <dbReference type="ARBA" id="ARBA00001970"/>
    </source>
</evidence>
<comment type="catalytic activity">
    <reaction evidence="13">
        <text>2 Fe(2+) + NADP(+) + H(+) = 2 Fe(3+) + NADPH</text>
        <dbReference type="Rhea" id="RHEA:71767"/>
        <dbReference type="ChEBI" id="CHEBI:15378"/>
        <dbReference type="ChEBI" id="CHEBI:29033"/>
        <dbReference type="ChEBI" id="CHEBI:29034"/>
        <dbReference type="ChEBI" id="CHEBI:57783"/>
        <dbReference type="ChEBI" id="CHEBI:58349"/>
    </reaction>
    <physiologicalReaction direction="right-to-left" evidence="13">
        <dbReference type="Rhea" id="RHEA:71769"/>
    </physiologicalReaction>
</comment>
<keyword evidence="10" id="KW-0186">Copper</keyword>
<feature type="compositionally biased region" description="Basic and acidic residues" evidence="14">
    <location>
        <begin position="197"/>
        <end position="215"/>
    </location>
</feature>
<feature type="transmembrane region" description="Helical" evidence="15">
    <location>
        <begin position="727"/>
        <end position="744"/>
    </location>
</feature>
<name>A0A423TM85_PENVA</name>
<dbReference type="GO" id="GO:0006826">
    <property type="term" value="P:iron ion transport"/>
    <property type="evidence" value="ECO:0007669"/>
    <property type="project" value="UniProtKB-KW"/>
</dbReference>
<comment type="caution">
    <text evidence="18">The sequence shown here is derived from an EMBL/GenBank/DDBJ whole genome shotgun (WGS) entry which is preliminary data.</text>
</comment>
<dbReference type="GO" id="GO:0015677">
    <property type="term" value="P:copper ion import"/>
    <property type="evidence" value="ECO:0007669"/>
    <property type="project" value="TreeGrafter"/>
</dbReference>
<comment type="cofactor">
    <cofactor evidence="2">
        <name>FAD</name>
        <dbReference type="ChEBI" id="CHEBI:57692"/>
    </cofactor>
</comment>
<dbReference type="InterPro" id="IPR028939">
    <property type="entry name" value="P5C_Rdtase_cat_N"/>
</dbReference>
<proteinExistence type="inferred from homology"/>
<gene>
    <name evidence="18" type="ORF">C7M84_003777</name>
</gene>
<feature type="region of interest" description="Disordered" evidence="14">
    <location>
        <begin position="253"/>
        <end position="395"/>
    </location>
</feature>
<reference evidence="18 19" key="2">
    <citation type="submission" date="2019-01" db="EMBL/GenBank/DDBJ databases">
        <title>The decoding of complex shrimp genome reveals the adaptation for benthos swimmer, frequently molting mechanism and breeding impact on genome.</title>
        <authorList>
            <person name="Sun Y."/>
            <person name="Gao Y."/>
            <person name="Yu Y."/>
        </authorList>
    </citation>
    <scope>NUCLEOTIDE SEQUENCE [LARGE SCALE GENOMIC DNA]</scope>
    <source>
        <tissue evidence="18">Muscle</tissue>
    </source>
</reference>
<feature type="transmembrane region" description="Helical" evidence="15">
    <location>
        <begin position="832"/>
        <end position="855"/>
    </location>
</feature>
<comment type="cofactor">
    <cofactor evidence="1">
        <name>heme b</name>
        <dbReference type="ChEBI" id="CHEBI:60344"/>
    </cofactor>
</comment>
<keyword evidence="19" id="KW-1185">Reference proteome</keyword>
<dbReference type="OrthoDB" id="6358538at2759"/>
<evidence type="ECO:0000259" key="17">
    <source>
        <dbReference type="Pfam" id="PF03807"/>
    </source>
</evidence>
<feature type="transmembrane region" description="Helical" evidence="15">
    <location>
        <begin position="685"/>
        <end position="706"/>
    </location>
</feature>
<evidence type="ECO:0000313" key="18">
    <source>
        <dbReference type="EMBL" id="ROT77574.1"/>
    </source>
</evidence>
<evidence type="ECO:0000256" key="11">
    <source>
        <dbReference type="ARBA" id="ARBA00023136"/>
    </source>
</evidence>
<feature type="compositionally biased region" description="Low complexity" evidence="14">
    <location>
        <begin position="358"/>
        <end position="370"/>
    </location>
</feature>
<feature type="transmembrane region" description="Helical" evidence="15">
    <location>
        <begin position="803"/>
        <end position="820"/>
    </location>
</feature>
<dbReference type="PANTHER" id="PTHR14239:SF0">
    <property type="entry name" value="F420-DEPENDENT NADP REDUCTASE"/>
    <property type="match status" value="1"/>
</dbReference>